<dbReference type="GO" id="GO:0006310">
    <property type="term" value="P:DNA recombination"/>
    <property type="evidence" value="ECO:0007669"/>
    <property type="project" value="UniProtKB-UniRule"/>
</dbReference>
<dbReference type="Gene3D" id="2.40.50.140">
    <property type="entry name" value="Nucleic acid-binding proteins"/>
    <property type="match status" value="1"/>
</dbReference>
<dbReference type="AlphaFoldDB" id="A0A532V1L2"/>
<dbReference type="SUPFAM" id="SSF50249">
    <property type="entry name" value="Nucleic acid-binding proteins"/>
    <property type="match status" value="1"/>
</dbReference>
<dbReference type="GO" id="GO:0006302">
    <property type="term" value="P:double-strand break repair"/>
    <property type="evidence" value="ECO:0007669"/>
    <property type="project" value="TreeGrafter"/>
</dbReference>
<evidence type="ECO:0000256" key="4">
    <source>
        <dbReference type="ARBA" id="ARBA00023172"/>
    </source>
</evidence>
<evidence type="ECO:0000256" key="5">
    <source>
        <dbReference type="ARBA" id="ARBA00023204"/>
    </source>
</evidence>
<dbReference type="HAMAP" id="MF_00201">
    <property type="entry name" value="RecO"/>
    <property type="match status" value="1"/>
</dbReference>
<dbReference type="PANTHER" id="PTHR33991">
    <property type="entry name" value="DNA REPAIR PROTEIN RECO"/>
    <property type="match status" value="1"/>
</dbReference>
<accession>A0A532V1L2</accession>
<dbReference type="GO" id="GO:0043590">
    <property type="term" value="C:bacterial nucleoid"/>
    <property type="evidence" value="ECO:0007669"/>
    <property type="project" value="TreeGrafter"/>
</dbReference>
<dbReference type="NCBIfam" id="TIGR00613">
    <property type="entry name" value="reco"/>
    <property type="match status" value="1"/>
</dbReference>
<evidence type="ECO:0000256" key="7">
    <source>
        <dbReference type="HAMAP-Rule" id="MF_00201"/>
    </source>
</evidence>
<dbReference type="Proteomes" id="UP000319619">
    <property type="component" value="Unassembled WGS sequence"/>
</dbReference>
<sequence>MPLIKTEGIILQQRPFSETSKILVAYTGNKGKVSLLFKGGRKGVKKFPGGLETLNRVELQYYHKDSRNLQNFKSFDLIDTFSDMRADFSRMYTALSIGETILRTTADEEENADLYNYLIQTFEALNLYPNNPWTLRWKSLLDVSRSLGFGFSLGGCIGCDKKGTIKSFDLSAGGFLCDKHKIDPSHVVPSSGEVWGVLRFLGQCPFEAAPRMVVNAITGRKIEALFLRYFRYHVPTIRSFESWKILDEVYWGKGK</sequence>
<dbReference type="SUPFAM" id="SSF57863">
    <property type="entry name" value="ArfGap/RecO-like zinc finger"/>
    <property type="match status" value="1"/>
</dbReference>
<dbReference type="InterPro" id="IPR012340">
    <property type="entry name" value="NA-bd_OB-fold"/>
</dbReference>
<evidence type="ECO:0000256" key="2">
    <source>
        <dbReference type="ARBA" id="ARBA00021310"/>
    </source>
</evidence>
<keyword evidence="3 7" id="KW-0227">DNA damage</keyword>
<evidence type="ECO:0000313" key="9">
    <source>
        <dbReference type="EMBL" id="TKJ41101.1"/>
    </source>
</evidence>
<dbReference type="InterPro" id="IPR042242">
    <property type="entry name" value="RecO_C"/>
</dbReference>
<keyword evidence="4 7" id="KW-0233">DNA recombination</keyword>
<dbReference type="Pfam" id="PF02565">
    <property type="entry name" value="RecO_C"/>
    <property type="match status" value="1"/>
</dbReference>
<gene>
    <name evidence="7 9" type="primary">recO</name>
    <name evidence="9" type="ORF">CEE37_05385</name>
</gene>
<dbReference type="InterPro" id="IPR022572">
    <property type="entry name" value="DNA_rep/recomb_RecO_N"/>
</dbReference>
<comment type="caution">
    <text evidence="9">The sequence shown here is derived from an EMBL/GenBank/DDBJ whole genome shotgun (WGS) entry which is preliminary data.</text>
</comment>
<dbReference type="Gene3D" id="1.20.1440.120">
    <property type="entry name" value="Recombination protein O, C-terminal domain"/>
    <property type="match status" value="1"/>
</dbReference>
<reference evidence="9 10" key="1">
    <citation type="submission" date="2017-06" db="EMBL/GenBank/DDBJ databases">
        <title>Novel microbial phyla capable of carbon fixation and sulfur reduction in deep-sea sediments.</title>
        <authorList>
            <person name="Huang J."/>
            <person name="Baker B."/>
            <person name="Wang Y."/>
        </authorList>
    </citation>
    <scope>NUCLEOTIDE SEQUENCE [LARGE SCALE GENOMIC DNA]</scope>
    <source>
        <strain evidence="9">B3_LCP</strain>
    </source>
</reference>
<dbReference type="EMBL" id="NJBN01000003">
    <property type="protein sequence ID" value="TKJ41101.1"/>
    <property type="molecule type" value="Genomic_DNA"/>
</dbReference>
<dbReference type="PANTHER" id="PTHR33991:SF1">
    <property type="entry name" value="DNA REPAIR PROTEIN RECO"/>
    <property type="match status" value="1"/>
</dbReference>
<dbReference type="InterPro" id="IPR003717">
    <property type="entry name" value="RecO"/>
</dbReference>
<feature type="domain" description="DNA replication/recombination mediator RecO N-terminal" evidence="8">
    <location>
        <begin position="1"/>
        <end position="81"/>
    </location>
</feature>
<evidence type="ECO:0000256" key="6">
    <source>
        <dbReference type="ARBA" id="ARBA00033409"/>
    </source>
</evidence>
<evidence type="ECO:0000313" key="10">
    <source>
        <dbReference type="Proteomes" id="UP000319619"/>
    </source>
</evidence>
<evidence type="ECO:0000256" key="3">
    <source>
        <dbReference type="ARBA" id="ARBA00022763"/>
    </source>
</evidence>
<name>A0A532V1L2_UNCL8</name>
<proteinExistence type="inferred from homology"/>
<dbReference type="Pfam" id="PF11967">
    <property type="entry name" value="RecO_N"/>
    <property type="match status" value="1"/>
</dbReference>
<comment type="similarity">
    <text evidence="1 7">Belongs to the RecO family.</text>
</comment>
<protein>
    <recommendedName>
        <fullName evidence="2 7">DNA repair protein RecO</fullName>
    </recommendedName>
    <alternativeName>
        <fullName evidence="6 7">Recombination protein O</fullName>
    </alternativeName>
</protein>
<dbReference type="InterPro" id="IPR037278">
    <property type="entry name" value="ARFGAP/RecO"/>
</dbReference>
<comment type="function">
    <text evidence="7">Involved in DNA repair and RecF pathway recombination.</text>
</comment>
<evidence type="ECO:0000256" key="1">
    <source>
        <dbReference type="ARBA" id="ARBA00007452"/>
    </source>
</evidence>
<organism evidence="9 10">
    <name type="scientific">candidate division LCP-89 bacterium B3_LCP</name>
    <dbReference type="NCBI Taxonomy" id="2012998"/>
    <lineage>
        <taxon>Bacteria</taxon>
        <taxon>Pseudomonadati</taxon>
        <taxon>Bacteria division LCP-89</taxon>
    </lineage>
</organism>
<keyword evidence="5 7" id="KW-0234">DNA repair</keyword>
<evidence type="ECO:0000259" key="8">
    <source>
        <dbReference type="Pfam" id="PF11967"/>
    </source>
</evidence>